<gene>
    <name evidence="1" type="primary">pol</name>
</gene>
<name>Q3S7T0_HV1</name>
<feature type="non-terminal residue" evidence="1">
    <location>
        <position position="1"/>
    </location>
</feature>
<organism evidence="1">
    <name type="scientific">Human immunodeficiency virus type 1</name>
    <name type="common">HIV-1</name>
    <dbReference type="NCBI Taxonomy" id="11676"/>
    <lineage>
        <taxon>Viruses</taxon>
        <taxon>Riboviria</taxon>
        <taxon>Pararnavirae</taxon>
        <taxon>Artverviricota</taxon>
        <taxon>Revtraviricetes</taxon>
        <taxon>Ortervirales</taxon>
        <taxon>Retroviridae</taxon>
        <taxon>Orthoretrovirinae</taxon>
        <taxon>Lentivirus</taxon>
        <taxon>Lentivirus humimdef1</taxon>
    </lineage>
</organism>
<dbReference type="EMBL" id="DQ155050">
    <property type="protein sequence ID" value="AAZ91576.1"/>
    <property type="molecule type" value="Genomic_DNA"/>
</dbReference>
<feature type="non-terminal residue" evidence="1">
    <location>
        <position position="88"/>
    </location>
</feature>
<proteinExistence type="predicted"/>
<reference evidence="1" key="1">
    <citation type="submission" date="2005-08" db="EMBL/GenBank/DDBJ databases">
        <title>Genomic Diversity of HIV-1 subtypes in Northern Kenya.</title>
        <authorList>
            <person name="Khamadi S.A."/>
            <person name="Ochieng W."/>
            <person name="Lihana R.W."/>
            <person name="Kiptoo M.K."/>
            <person name="Kinyua J.G."/>
            <person name="Lagat N."/>
            <person name="Muriuki J."/>
            <person name="Mwangi J."/>
            <person name="Pelle R."/>
            <person name="Muigai A."/>
            <person name="Carter J."/>
            <person name="Yamada R."/>
            <person name="Mpoke S."/>
        </authorList>
    </citation>
    <scope>NUCLEOTIDE SEQUENCE</scope>
    <source>
        <strain evidence="1">MYDH017</strain>
    </source>
</reference>
<accession>Q3S7T0</accession>
<organismHost>
    <name type="scientific">Homo sapiens</name>
    <name type="common">Human</name>
    <dbReference type="NCBI Taxonomy" id="9606"/>
</organismHost>
<protein>
    <submittedName>
        <fullName evidence="1">Pol protein</fullName>
    </submittedName>
</protein>
<evidence type="ECO:0000313" key="1">
    <source>
        <dbReference type="EMBL" id="AAZ91576.1"/>
    </source>
</evidence>
<sequence>LLITGACPKHFTCINALYLYNSLTRVFPFILDEGNCSKGSRPYPELGAASERECGDSMGRGLYSGLCLNLTLSLPNVILKEGEDSGET</sequence>